<evidence type="ECO:0000313" key="4">
    <source>
        <dbReference type="EMBL" id="TPG36625.1"/>
    </source>
</evidence>
<dbReference type="GO" id="GO:0000976">
    <property type="term" value="F:transcription cis-regulatory region binding"/>
    <property type="evidence" value="ECO:0007669"/>
    <property type="project" value="TreeGrafter"/>
</dbReference>
<sequence length="210" mass="23714">MTTARRGPRVRRGSAPGLLRDAAREVFAERGYRATTREIAERAGVSHELIFRYFESKEKLLFDAVVTPLLDAVEGLQKSWVADNSLHSLSTEDLAYRFTEQLYNFLSQNQSISRAMVHLFTEGSTEGEVEHLRVRIADTLASMLTPVEQYLSNAGMRNTAPALQLRMMMLLIGVTANFLTGTYRDDDEVPDRAEIIEELAHFVYNGLRNA</sequence>
<feature type="DNA-binding region" description="H-T-H motif" evidence="2">
    <location>
        <begin position="35"/>
        <end position="54"/>
    </location>
</feature>
<dbReference type="InterPro" id="IPR050109">
    <property type="entry name" value="HTH-type_TetR-like_transc_reg"/>
</dbReference>
<dbReference type="Gene3D" id="1.10.357.10">
    <property type="entry name" value="Tetracycline Repressor, domain 2"/>
    <property type="match status" value="1"/>
</dbReference>
<dbReference type="PANTHER" id="PTHR30055">
    <property type="entry name" value="HTH-TYPE TRANSCRIPTIONAL REGULATOR RUTR"/>
    <property type="match status" value="1"/>
</dbReference>
<comment type="caution">
    <text evidence="4">The sequence shown here is derived from an EMBL/GenBank/DDBJ whole genome shotgun (WGS) entry which is preliminary data.</text>
</comment>
<dbReference type="RefSeq" id="WP_140687357.1">
    <property type="nucleotide sequence ID" value="NZ_RCZG01000001.1"/>
</dbReference>
<dbReference type="AlphaFoldDB" id="A0A502EFX3"/>
<dbReference type="Pfam" id="PF00440">
    <property type="entry name" value="TetR_N"/>
    <property type="match status" value="1"/>
</dbReference>
<dbReference type="OrthoDB" id="4726108at2"/>
<gene>
    <name evidence="4" type="ORF">EAH80_01330</name>
</gene>
<dbReference type="PANTHER" id="PTHR30055:SF226">
    <property type="entry name" value="HTH-TYPE TRANSCRIPTIONAL REGULATOR PKSA"/>
    <property type="match status" value="1"/>
</dbReference>
<organism evidence="4 5">
    <name type="scientific">Mycolicibacterium hodleri</name>
    <dbReference type="NCBI Taxonomy" id="49897"/>
    <lineage>
        <taxon>Bacteria</taxon>
        <taxon>Bacillati</taxon>
        <taxon>Actinomycetota</taxon>
        <taxon>Actinomycetes</taxon>
        <taxon>Mycobacteriales</taxon>
        <taxon>Mycobacteriaceae</taxon>
        <taxon>Mycolicibacterium</taxon>
    </lineage>
</organism>
<dbReference type="SUPFAM" id="SSF46689">
    <property type="entry name" value="Homeodomain-like"/>
    <property type="match status" value="1"/>
</dbReference>
<dbReference type="InterPro" id="IPR009057">
    <property type="entry name" value="Homeodomain-like_sf"/>
</dbReference>
<dbReference type="InterPro" id="IPR001647">
    <property type="entry name" value="HTH_TetR"/>
</dbReference>
<proteinExistence type="predicted"/>
<dbReference type="PRINTS" id="PR00455">
    <property type="entry name" value="HTHTETR"/>
</dbReference>
<protein>
    <submittedName>
        <fullName evidence="4">TetR/AcrR family transcriptional regulator</fullName>
    </submittedName>
</protein>
<reference evidence="4 5" key="1">
    <citation type="journal article" date="2019" name="Environ. Microbiol.">
        <title>Species interactions and distinct microbial communities in high Arctic permafrost affected cryosols are associated with the CH4 and CO2 gas fluxes.</title>
        <authorList>
            <person name="Altshuler I."/>
            <person name="Hamel J."/>
            <person name="Turney S."/>
            <person name="Magnuson E."/>
            <person name="Levesque R."/>
            <person name="Greer C."/>
            <person name="Whyte L.G."/>
        </authorList>
    </citation>
    <scope>NUCLEOTIDE SEQUENCE [LARGE SCALE GENOMIC DNA]</scope>
    <source>
        <strain evidence="4 5">S5.20</strain>
    </source>
</reference>
<evidence type="ECO:0000259" key="3">
    <source>
        <dbReference type="PROSITE" id="PS50977"/>
    </source>
</evidence>
<evidence type="ECO:0000256" key="1">
    <source>
        <dbReference type="ARBA" id="ARBA00023125"/>
    </source>
</evidence>
<dbReference type="Proteomes" id="UP000320095">
    <property type="component" value="Unassembled WGS sequence"/>
</dbReference>
<dbReference type="EMBL" id="RCZG01000001">
    <property type="protein sequence ID" value="TPG36625.1"/>
    <property type="molecule type" value="Genomic_DNA"/>
</dbReference>
<feature type="domain" description="HTH tetR-type" evidence="3">
    <location>
        <begin position="13"/>
        <end position="72"/>
    </location>
</feature>
<keyword evidence="1 2" id="KW-0238">DNA-binding</keyword>
<keyword evidence="5" id="KW-1185">Reference proteome</keyword>
<evidence type="ECO:0000313" key="5">
    <source>
        <dbReference type="Proteomes" id="UP000320095"/>
    </source>
</evidence>
<dbReference type="PROSITE" id="PS50977">
    <property type="entry name" value="HTH_TETR_2"/>
    <property type="match status" value="1"/>
</dbReference>
<name>A0A502EFX3_9MYCO</name>
<dbReference type="GO" id="GO:0003700">
    <property type="term" value="F:DNA-binding transcription factor activity"/>
    <property type="evidence" value="ECO:0007669"/>
    <property type="project" value="TreeGrafter"/>
</dbReference>
<dbReference type="Gene3D" id="1.10.10.60">
    <property type="entry name" value="Homeodomain-like"/>
    <property type="match status" value="1"/>
</dbReference>
<accession>A0A502EFX3</accession>
<evidence type="ECO:0000256" key="2">
    <source>
        <dbReference type="PROSITE-ProRule" id="PRU00335"/>
    </source>
</evidence>